<proteinExistence type="inferred from homology"/>
<dbReference type="SMART" id="SM00052">
    <property type="entry name" value="EAL"/>
    <property type="match status" value="1"/>
</dbReference>
<reference evidence="9 10" key="2">
    <citation type="submission" date="2024-09" db="EMBL/GenBank/DDBJ databases">
        <title>Draft genome sequence of Candidatus Magnetaquicoccaceae bacterium FCR-1.</title>
        <authorList>
            <person name="Shimoshige H."/>
            <person name="Shimamura S."/>
            <person name="Taoka A."/>
            <person name="Kobayashi H."/>
            <person name="Maekawa T."/>
        </authorList>
    </citation>
    <scope>NUCLEOTIDE SEQUENCE [LARGE SCALE GENOMIC DNA]</scope>
    <source>
        <strain evidence="9 10">FCR-1</strain>
    </source>
</reference>
<dbReference type="InterPro" id="IPR036046">
    <property type="entry name" value="Acylphosphatase-like_dom_sf"/>
</dbReference>
<dbReference type="SMART" id="SM01034">
    <property type="entry name" value="BLUF"/>
    <property type="match status" value="1"/>
</dbReference>
<dbReference type="Proteomes" id="UP001628193">
    <property type="component" value="Unassembled WGS sequence"/>
</dbReference>
<dbReference type="InterPro" id="IPR028081">
    <property type="entry name" value="Leu-bd"/>
</dbReference>
<evidence type="ECO:0000259" key="5">
    <source>
        <dbReference type="PROSITE" id="PS50113"/>
    </source>
</evidence>
<dbReference type="SMART" id="SM00086">
    <property type="entry name" value="PAC"/>
    <property type="match status" value="1"/>
</dbReference>
<dbReference type="Pfam" id="PF00990">
    <property type="entry name" value="GGDEF"/>
    <property type="match status" value="1"/>
</dbReference>
<feature type="domain" description="PAS" evidence="4">
    <location>
        <begin position="507"/>
        <end position="551"/>
    </location>
</feature>
<evidence type="ECO:0000256" key="1">
    <source>
        <dbReference type="ARBA" id="ARBA00010062"/>
    </source>
</evidence>
<name>A0ABQ0C5W5_9PROT</name>
<dbReference type="PROSITE" id="PS50113">
    <property type="entry name" value="PAC"/>
    <property type="match status" value="1"/>
</dbReference>
<dbReference type="PROSITE" id="PS50925">
    <property type="entry name" value="BLUF"/>
    <property type="match status" value="1"/>
</dbReference>
<protein>
    <recommendedName>
        <fullName evidence="11">Diguanylate cyclase</fullName>
    </recommendedName>
</protein>
<dbReference type="Gene3D" id="3.30.450.20">
    <property type="entry name" value="PAS domain"/>
    <property type="match status" value="1"/>
</dbReference>
<keyword evidence="3" id="KW-0677">Repeat</keyword>
<dbReference type="SMART" id="SM00267">
    <property type="entry name" value="GGDEF"/>
    <property type="match status" value="1"/>
</dbReference>
<dbReference type="SUPFAM" id="SSF53822">
    <property type="entry name" value="Periplasmic binding protein-like I"/>
    <property type="match status" value="1"/>
</dbReference>
<comment type="caution">
    <text evidence="9">The sequence shown here is derived from an EMBL/GenBank/DDBJ whole genome shotgun (WGS) entry which is preliminary data.</text>
</comment>
<organism evidence="9 10">
    <name type="scientific">Candidatus Magnetaquiglobus chichijimensis</name>
    <dbReference type="NCBI Taxonomy" id="3141448"/>
    <lineage>
        <taxon>Bacteria</taxon>
        <taxon>Pseudomonadati</taxon>
        <taxon>Pseudomonadota</taxon>
        <taxon>Magnetococcia</taxon>
        <taxon>Magnetococcales</taxon>
        <taxon>Candidatus Magnetaquicoccaceae</taxon>
        <taxon>Candidatus Magnetaquiglobus</taxon>
    </lineage>
</organism>
<reference evidence="9 10" key="1">
    <citation type="submission" date="2024-05" db="EMBL/GenBank/DDBJ databases">
        <authorList>
            <consortium name="Candidatus Magnetaquicoccaceae bacterium FCR-1 genome sequencing consortium"/>
            <person name="Shimoshige H."/>
            <person name="Shimamura S."/>
            <person name="Taoka A."/>
            <person name="Kobayashi H."/>
            <person name="Maekawa T."/>
        </authorList>
    </citation>
    <scope>NUCLEOTIDE SEQUENCE [LARGE SCALE GENOMIC DNA]</scope>
    <source>
        <strain evidence="9 10">FCR-1</strain>
    </source>
</reference>
<dbReference type="InterPro" id="IPR000014">
    <property type="entry name" value="PAS"/>
</dbReference>
<dbReference type="Gene3D" id="3.30.70.270">
    <property type="match status" value="1"/>
</dbReference>
<evidence type="ECO:0000256" key="3">
    <source>
        <dbReference type="ARBA" id="ARBA00022737"/>
    </source>
</evidence>
<keyword evidence="10" id="KW-1185">Reference proteome</keyword>
<feature type="domain" description="BLUF" evidence="8">
    <location>
        <begin position="1075"/>
        <end position="1166"/>
    </location>
</feature>
<dbReference type="NCBIfam" id="TIGR00229">
    <property type="entry name" value="sensory_box"/>
    <property type="match status" value="1"/>
</dbReference>
<dbReference type="CDD" id="cd00130">
    <property type="entry name" value="PAS"/>
    <property type="match status" value="1"/>
</dbReference>
<dbReference type="SUPFAM" id="SSF141868">
    <property type="entry name" value="EAL domain-like"/>
    <property type="match status" value="1"/>
</dbReference>
<dbReference type="SUPFAM" id="SSF55073">
    <property type="entry name" value="Nucleotide cyclase"/>
    <property type="match status" value="1"/>
</dbReference>
<evidence type="ECO:0000259" key="8">
    <source>
        <dbReference type="PROSITE" id="PS50925"/>
    </source>
</evidence>
<dbReference type="InterPro" id="IPR000700">
    <property type="entry name" value="PAS-assoc_C"/>
</dbReference>
<evidence type="ECO:0000313" key="10">
    <source>
        <dbReference type="Proteomes" id="UP001628193"/>
    </source>
</evidence>
<dbReference type="EMBL" id="BAAFGK010000002">
    <property type="protein sequence ID" value="GAB0056275.1"/>
    <property type="molecule type" value="Genomic_DNA"/>
</dbReference>
<dbReference type="PROSITE" id="PS50887">
    <property type="entry name" value="GGDEF"/>
    <property type="match status" value="1"/>
</dbReference>
<dbReference type="PROSITE" id="PS50883">
    <property type="entry name" value="EAL"/>
    <property type="match status" value="1"/>
</dbReference>
<evidence type="ECO:0000259" key="4">
    <source>
        <dbReference type="PROSITE" id="PS50112"/>
    </source>
</evidence>
<dbReference type="SUPFAM" id="SSF55785">
    <property type="entry name" value="PYP-like sensor domain (PAS domain)"/>
    <property type="match status" value="1"/>
</dbReference>
<dbReference type="InterPro" id="IPR035919">
    <property type="entry name" value="EAL_sf"/>
</dbReference>
<keyword evidence="2" id="KW-0732">Signal</keyword>
<dbReference type="InterPro" id="IPR007024">
    <property type="entry name" value="BLUF_domain"/>
</dbReference>
<dbReference type="InterPro" id="IPR052155">
    <property type="entry name" value="Biofilm_reg_signaling"/>
</dbReference>
<dbReference type="SMART" id="SM00091">
    <property type="entry name" value="PAS"/>
    <property type="match status" value="1"/>
</dbReference>
<dbReference type="PANTHER" id="PTHR44757">
    <property type="entry name" value="DIGUANYLATE CYCLASE DGCP"/>
    <property type="match status" value="1"/>
</dbReference>
<comment type="similarity">
    <text evidence="1">Belongs to the leucine-binding protein family.</text>
</comment>
<dbReference type="PANTHER" id="PTHR44757:SF2">
    <property type="entry name" value="BIOFILM ARCHITECTURE MAINTENANCE PROTEIN MBAA"/>
    <property type="match status" value="1"/>
</dbReference>
<dbReference type="InterPro" id="IPR035965">
    <property type="entry name" value="PAS-like_dom_sf"/>
</dbReference>
<dbReference type="Gene3D" id="3.40.50.2300">
    <property type="match status" value="2"/>
</dbReference>
<dbReference type="CDD" id="cd06331">
    <property type="entry name" value="PBP1_AmiC-like"/>
    <property type="match status" value="1"/>
</dbReference>
<dbReference type="InterPro" id="IPR000160">
    <property type="entry name" value="GGDEF_dom"/>
</dbReference>
<dbReference type="RefSeq" id="WP_420903988.1">
    <property type="nucleotide sequence ID" value="NZ_BAAFGK010000002.1"/>
</dbReference>
<feature type="domain" description="EAL" evidence="6">
    <location>
        <begin position="809"/>
        <end position="1064"/>
    </location>
</feature>
<dbReference type="InterPro" id="IPR028082">
    <property type="entry name" value="Peripla_BP_I"/>
</dbReference>
<dbReference type="InterPro" id="IPR043128">
    <property type="entry name" value="Rev_trsase/Diguanyl_cyclase"/>
</dbReference>
<evidence type="ECO:0008006" key="11">
    <source>
        <dbReference type="Google" id="ProtNLM"/>
    </source>
</evidence>
<sequence length="1225" mass="136157">MTQPIRLGLMAPLTGLVALYGPEISWAGRIACAQINQDGGVLGKPLELVIVDDGSLPETAVPAAHALIDQHRCVAMIGNLLSNARISVASMVAEPRRIPYLNFSFYEGSISSRYFFHFAALPNQQIDRMIPFMAREFGPKMFFAGSNYEWPRGSLDAARHVLTRWGGEIVGEEYLEIGSSAIDDLLTKVAHSGADVFVPYFAGQDQIALLTRFTELGLKQRMAVVMGHFDEAMARRLSAGVREGFYSSNTYFMSLENEVNHAYLRQLARMEGVNGIWPHGNGLITNFGEGTYLCVHAFAAAVRQAGSTQADALLEALSTVEVQGLQGQVRMDPVTQHAHVNSYLSRCNADGTFTIIERFGQIPPFIPERYRSVRFGSHVYKPLPQNTMDDEIPPPDDATLATGGVAGVDRQGRMLFHNAHFASMWPECALDIGRPIRQLWRDPEAFDVALQEAFAQGLWRGVFTVRVGSGSEQLLLKVVLERLPFSTSEATLCMLYVNPEERAHPLSGDPARRILDIADMAVIATNAEGTILQVNTRACELFGYTPDELQGLPVHLLLPPHLRGHHVESMQWFVASEAKEIPMGRRGAVSGYRKDGSVFPAEASIAKFRHGSGWMLVVTLQDISERKRAEEEMLWRATHDPLTGLPNRALIKERLTNALQRTRRNGLNVALLFIDLDNFKLINDTHGHETGDRLLVAVAKILLDIMRAGDTVARLGGDEFLVLCDQTESLQTVTRLAERINQALRVSIPVADQQLFITASIGLAIGHGATHSADDLLRESDVAMYASKEQGRDGYRVFTDEVHALVQQRLTLSNGLRHALERDEFFLLFQPIVSASHGRICGAEALIRWQTATGSISPGVFIPVAESTGSIVPIGAWIFRQACRAQTGWRRVLTGRNPPYVSINVSTRQLNEENLVNEFARILHEEETLPAHILIEITETSLMSDVELNLKALRGLADLGMRIAVDDFGTGYSSLLQLLRMPVSTIKIDRAFVEGLDKREDSRAITAAIVRMSKSLGKEVIAEGVENGFQQLELQHLGSDRLQGFYFFRPMSSDALLDAVRAQGEQEPGHTGAPVYYTIYLSEATCEMSESELEGLRRQSQAFNSLHGVTGFLIYANGHFMQMLEGRTEMVHELMEKIAQDRRHRNIHVVVSGQAERRLFQNWSMGFWNMEQANNGADFSQWMEKTINLLDLSHNARLCFALFDALSKQDGLNAIQSDHLSGHRR</sequence>
<evidence type="ECO:0000313" key="9">
    <source>
        <dbReference type="EMBL" id="GAB0056275.1"/>
    </source>
</evidence>
<dbReference type="Gene3D" id="3.30.70.100">
    <property type="match status" value="1"/>
</dbReference>
<accession>A0ABQ0C5W5</accession>
<evidence type="ECO:0000256" key="2">
    <source>
        <dbReference type="ARBA" id="ARBA00022729"/>
    </source>
</evidence>
<evidence type="ECO:0000259" key="6">
    <source>
        <dbReference type="PROSITE" id="PS50883"/>
    </source>
</evidence>
<dbReference type="CDD" id="cd01949">
    <property type="entry name" value="GGDEF"/>
    <property type="match status" value="1"/>
</dbReference>
<dbReference type="CDD" id="cd01948">
    <property type="entry name" value="EAL"/>
    <property type="match status" value="1"/>
</dbReference>
<gene>
    <name evidence="9" type="ORF">SIID45300_00580</name>
</gene>
<dbReference type="NCBIfam" id="TIGR00254">
    <property type="entry name" value="GGDEF"/>
    <property type="match status" value="1"/>
</dbReference>
<evidence type="ECO:0000259" key="7">
    <source>
        <dbReference type="PROSITE" id="PS50887"/>
    </source>
</evidence>
<dbReference type="Gene3D" id="3.20.20.450">
    <property type="entry name" value="EAL domain"/>
    <property type="match status" value="1"/>
</dbReference>
<dbReference type="PROSITE" id="PS50112">
    <property type="entry name" value="PAS"/>
    <property type="match status" value="1"/>
</dbReference>
<dbReference type="InterPro" id="IPR001610">
    <property type="entry name" value="PAC"/>
</dbReference>
<dbReference type="InterPro" id="IPR001633">
    <property type="entry name" value="EAL_dom"/>
</dbReference>
<dbReference type="Pfam" id="PF13458">
    <property type="entry name" value="Peripla_BP_6"/>
    <property type="match status" value="1"/>
</dbReference>
<feature type="domain" description="GGDEF" evidence="7">
    <location>
        <begin position="667"/>
        <end position="800"/>
    </location>
</feature>
<dbReference type="Pfam" id="PF04940">
    <property type="entry name" value="BLUF"/>
    <property type="match status" value="1"/>
</dbReference>
<dbReference type="Pfam" id="PF13426">
    <property type="entry name" value="PAS_9"/>
    <property type="match status" value="1"/>
</dbReference>
<dbReference type="SUPFAM" id="SSF54975">
    <property type="entry name" value="Acylphosphatase/BLUF domain-like"/>
    <property type="match status" value="1"/>
</dbReference>
<dbReference type="InterPro" id="IPR029787">
    <property type="entry name" value="Nucleotide_cyclase"/>
</dbReference>
<dbReference type="Pfam" id="PF00563">
    <property type="entry name" value="EAL"/>
    <property type="match status" value="1"/>
</dbReference>
<feature type="domain" description="PAC" evidence="5">
    <location>
        <begin position="585"/>
        <end position="635"/>
    </location>
</feature>